<comment type="caution">
    <text evidence="1">The sequence shown here is derived from an EMBL/GenBank/DDBJ whole genome shotgun (WGS) entry which is preliminary data.</text>
</comment>
<protein>
    <submittedName>
        <fullName evidence="1">Uncharacterized protein</fullName>
    </submittedName>
</protein>
<accession>A0A151MKE2</accession>
<proteinExistence type="predicted"/>
<organism evidence="1 2">
    <name type="scientific">Alligator mississippiensis</name>
    <name type="common">American alligator</name>
    <dbReference type="NCBI Taxonomy" id="8496"/>
    <lineage>
        <taxon>Eukaryota</taxon>
        <taxon>Metazoa</taxon>
        <taxon>Chordata</taxon>
        <taxon>Craniata</taxon>
        <taxon>Vertebrata</taxon>
        <taxon>Euteleostomi</taxon>
        <taxon>Archelosauria</taxon>
        <taxon>Archosauria</taxon>
        <taxon>Crocodylia</taxon>
        <taxon>Alligatoridae</taxon>
        <taxon>Alligatorinae</taxon>
        <taxon>Alligator</taxon>
    </lineage>
</organism>
<reference evidence="1 2" key="1">
    <citation type="journal article" date="2012" name="Genome Biol.">
        <title>Sequencing three crocodilian genomes to illuminate the evolution of archosaurs and amniotes.</title>
        <authorList>
            <person name="St John J.A."/>
            <person name="Braun E.L."/>
            <person name="Isberg S.R."/>
            <person name="Miles L.G."/>
            <person name="Chong A.Y."/>
            <person name="Gongora J."/>
            <person name="Dalzell P."/>
            <person name="Moran C."/>
            <person name="Bed'hom B."/>
            <person name="Abzhanov A."/>
            <person name="Burgess S.C."/>
            <person name="Cooksey A.M."/>
            <person name="Castoe T.A."/>
            <person name="Crawford N.G."/>
            <person name="Densmore L.D."/>
            <person name="Drew J.C."/>
            <person name="Edwards S.V."/>
            <person name="Faircloth B.C."/>
            <person name="Fujita M.K."/>
            <person name="Greenwold M.J."/>
            <person name="Hoffmann F.G."/>
            <person name="Howard J.M."/>
            <person name="Iguchi T."/>
            <person name="Janes D.E."/>
            <person name="Khan S.Y."/>
            <person name="Kohno S."/>
            <person name="de Koning A.J."/>
            <person name="Lance S.L."/>
            <person name="McCarthy F.M."/>
            <person name="McCormack J.E."/>
            <person name="Merchant M.E."/>
            <person name="Peterson D.G."/>
            <person name="Pollock D.D."/>
            <person name="Pourmand N."/>
            <person name="Raney B.J."/>
            <person name="Roessler K.A."/>
            <person name="Sanford J.R."/>
            <person name="Sawyer R.H."/>
            <person name="Schmidt C.J."/>
            <person name="Triplett E.W."/>
            <person name="Tuberville T.D."/>
            <person name="Venegas-Anaya M."/>
            <person name="Howard J.T."/>
            <person name="Jarvis E.D."/>
            <person name="Guillette L.J.Jr."/>
            <person name="Glenn T.C."/>
            <person name="Green R.E."/>
            <person name="Ray D.A."/>
        </authorList>
    </citation>
    <scope>NUCLEOTIDE SEQUENCE [LARGE SCALE GENOMIC DNA]</scope>
    <source>
        <strain evidence="1">KSC_2009_1</strain>
    </source>
</reference>
<evidence type="ECO:0000313" key="2">
    <source>
        <dbReference type="Proteomes" id="UP000050525"/>
    </source>
</evidence>
<gene>
    <name evidence="1" type="ORF">Y1Q_0023840</name>
</gene>
<sequence length="155" mass="17205">MPSIAGGLSAAAPGENWMSILRFYPATLQTLPGLGQDETHRRAPNKTQYLAIKTLQFTSYECMPITIRHKCTTVGKKQNSKSARSGGTQACLQLETQHDDTSGITWVPKDMHRFKSFAGLGRATNAQMQLRKGWTRTYLKGLGPLGLCYFPTPNW</sequence>
<evidence type="ECO:0000313" key="1">
    <source>
        <dbReference type="EMBL" id="KYO24998.1"/>
    </source>
</evidence>
<name>A0A151MKE2_ALLMI</name>
<dbReference type="EMBL" id="AKHW03005996">
    <property type="protein sequence ID" value="KYO24998.1"/>
    <property type="molecule type" value="Genomic_DNA"/>
</dbReference>
<dbReference type="AlphaFoldDB" id="A0A151MKE2"/>
<keyword evidence="2" id="KW-1185">Reference proteome</keyword>
<dbReference type="Proteomes" id="UP000050525">
    <property type="component" value="Unassembled WGS sequence"/>
</dbReference>